<feature type="region of interest" description="Disordered" evidence="3">
    <location>
        <begin position="80"/>
        <end position="113"/>
    </location>
</feature>
<evidence type="ECO:0000313" key="7">
    <source>
        <dbReference type="Proteomes" id="UP000193920"/>
    </source>
</evidence>
<feature type="region of interest" description="Disordered" evidence="3">
    <location>
        <begin position="405"/>
        <end position="436"/>
    </location>
</feature>
<keyword evidence="4" id="KW-0472">Membrane</keyword>
<feature type="compositionally biased region" description="Low complexity" evidence="3">
    <location>
        <begin position="82"/>
        <end position="93"/>
    </location>
</feature>
<evidence type="ECO:0000259" key="5">
    <source>
        <dbReference type="PROSITE" id="PS50086"/>
    </source>
</evidence>
<dbReference type="InterPro" id="IPR045913">
    <property type="entry name" value="TBC20/Gyp8-like"/>
</dbReference>
<feature type="compositionally biased region" description="Polar residues" evidence="3">
    <location>
        <begin position="97"/>
        <end position="110"/>
    </location>
</feature>
<proteinExistence type="predicted"/>
<keyword evidence="1" id="KW-0343">GTPase activation</keyword>
<dbReference type="STRING" id="1754190.A0A1Y2FTK0"/>
<dbReference type="PANTHER" id="PTHR20913:SF7">
    <property type="entry name" value="RE60063P"/>
    <property type="match status" value="1"/>
</dbReference>
<dbReference type="Pfam" id="PF00566">
    <property type="entry name" value="RabGAP-TBC"/>
    <property type="match status" value="1"/>
</dbReference>
<dbReference type="GO" id="GO:0006888">
    <property type="term" value="P:endoplasmic reticulum to Golgi vesicle-mediated transport"/>
    <property type="evidence" value="ECO:0007669"/>
    <property type="project" value="TreeGrafter"/>
</dbReference>
<name>A0A1Y2FTK0_9FUNG</name>
<keyword evidence="7" id="KW-1185">Reference proteome</keyword>
<dbReference type="AlphaFoldDB" id="A0A1Y2FTK0"/>
<feature type="domain" description="Rab-GAP TBC" evidence="5">
    <location>
        <begin position="452"/>
        <end position="624"/>
    </location>
</feature>
<organism evidence="6 7">
    <name type="scientific">Neocallimastix californiae</name>
    <dbReference type="NCBI Taxonomy" id="1754190"/>
    <lineage>
        <taxon>Eukaryota</taxon>
        <taxon>Fungi</taxon>
        <taxon>Fungi incertae sedis</taxon>
        <taxon>Chytridiomycota</taxon>
        <taxon>Chytridiomycota incertae sedis</taxon>
        <taxon>Neocallimastigomycetes</taxon>
        <taxon>Neocallimastigales</taxon>
        <taxon>Neocallimastigaceae</taxon>
        <taxon>Neocallimastix</taxon>
    </lineage>
</organism>
<dbReference type="SUPFAM" id="SSF47923">
    <property type="entry name" value="Ypt/Rab-GAP domain of gyp1p"/>
    <property type="match status" value="2"/>
</dbReference>
<feature type="region of interest" description="Disordered" evidence="3">
    <location>
        <begin position="207"/>
        <end position="238"/>
    </location>
</feature>
<accession>A0A1Y2FTK0</accession>
<keyword evidence="2" id="KW-0175">Coiled coil</keyword>
<sequence length="820" mass="95416">MISLRNRRHNLNEKQKNKINKIKEALNNNDINTLRNLSRTEGGFVTSELRKLCWPFLLHIDVSEIRISEKNKIIQNIEDEVSSSSSKSEITSDTENENTNIIDNHLSNSNTKEDDNISEIIESAENQNNDIEEEIIDKTNNTEEINDEPTIREINQNNNDTIDIIDNDKTEKEKRYKKNELTDNSISEIDISNENKNQLKQEELIKNNESEIKNEDLEQESSEIIEPKENNESLEQEKSIENIDSQIKNENSEQFQSNENEKIESNKIEQNNIKLELTNNEKIKDNCYIGANNEIELIKKENGNKEITSELQETFEIKDDLNSETLKDDINENIETITQENIIITSQSSNDDTYLEKESIDKKENLLETSDNEDYTKNNHSDDESESDDVLFKGDININAGEIHESHFKDSGKNKEIFDGNKKNANKTDNENKNEVKPKKCVAKDVLLDSDSEDDPERMEKLKQIENESKYRDKRQIMLDVNRAFVHFPKGLKAKEKTIKQIELSHVILYSLKEHSYLHYYQGYHDICSLLLLVLGEEIAKPCAEILALYWLREYMKATLEPTLEIMSLLYPILKYADPKIYKLVYNNMIPPYFSISWIITWCIHDLRDTSEMERIFDFFISNNPIMPIYFAAAVILTQKEKLYNRFPQILDDDKSKNVKDDNDPETSMPNFSVVHQFLTNLLPIATSQTKDVTVDSAVELAWSLYEQYPLKFLMKKESIKLNSLCCVNRYFNDCEKVLPNKPFNKEEIIKLLKKEEELNLKMAIATPNSKNDHIKKIQEKADIIGNYLSQRITLLTIATTLILVTAIILTHEFSKSYYM</sequence>
<dbReference type="InterPro" id="IPR000195">
    <property type="entry name" value="Rab-GAP-TBC_dom"/>
</dbReference>
<feature type="compositionally biased region" description="Basic and acidic residues" evidence="3">
    <location>
        <begin position="207"/>
        <end position="216"/>
    </location>
</feature>
<dbReference type="Gene3D" id="1.10.472.80">
    <property type="entry name" value="Ypt/Rab-GAP domain of gyp1p, domain 3"/>
    <property type="match status" value="1"/>
</dbReference>
<dbReference type="GO" id="GO:0005096">
    <property type="term" value="F:GTPase activator activity"/>
    <property type="evidence" value="ECO:0007669"/>
    <property type="project" value="UniProtKB-KW"/>
</dbReference>
<evidence type="ECO:0000256" key="4">
    <source>
        <dbReference type="SAM" id="Phobius"/>
    </source>
</evidence>
<evidence type="ECO:0000256" key="3">
    <source>
        <dbReference type="SAM" id="MobiDB-lite"/>
    </source>
</evidence>
<feature type="transmembrane region" description="Helical" evidence="4">
    <location>
        <begin position="793"/>
        <end position="811"/>
    </location>
</feature>
<evidence type="ECO:0000313" key="6">
    <source>
        <dbReference type="EMBL" id="ORY86624.1"/>
    </source>
</evidence>
<gene>
    <name evidence="6" type="ORF">LY90DRAFT_663261</name>
</gene>
<feature type="coiled-coil region" evidence="2">
    <location>
        <begin position="114"/>
        <end position="148"/>
    </location>
</feature>
<dbReference type="Proteomes" id="UP000193920">
    <property type="component" value="Unassembled WGS sequence"/>
</dbReference>
<feature type="compositionally biased region" description="Basic and acidic residues" evidence="3">
    <location>
        <begin position="225"/>
        <end position="238"/>
    </location>
</feature>
<feature type="region of interest" description="Disordered" evidence="3">
    <location>
        <begin position="350"/>
        <end position="390"/>
    </location>
</feature>
<keyword evidence="4" id="KW-1133">Transmembrane helix</keyword>
<evidence type="ECO:0000256" key="2">
    <source>
        <dbReference type="SAM" id="Coils"/>
    </source>
</evidence>
<feature type="compositionally biased region" description="Basic and acidic residues" evidence="3">
    <location>
        <begin position="354"/>
        <end position="366"/>
    </location>
</feature>
<dbReference type="PANTHER" id="PTHR20913">
    <property type="entry name" value="TBC1 DOMAIN FAMILY MEMBER 20/GTPASE"/>
    <property type="match status" value="1"/>
</dbReference>
<reference evidence="6 7" key="1">
    <citation type="submission" date="2016-08" db="EMBL/GenBank/DDBJ databases">
        <title>A Parts List for Fungal Cellulosomes Revealed by Comparative Genomics.</title>
        <authorList>
            <consortium name="DOE Joint Genome Institute"/>
            <person name="Haitjema C.H."/>
            <person name="Gilmore S.P."/>
            <person name="Henske J.K."/>
            <person name="Solomon K.V."/>
            <person name="De Groot R."/>
            <person name="Kuo A."/>
            <person name="Mondo S.J."/>
            <person name="Salamov A.A."/>
            <person name="Labutti K."/>
            <person name="Zhao Z."/>
            <person name="Chiniquy J."/>
            <person name="Barry K."/>
            <person name="Brewer H.M."/>
            <person name="Purvine S.O."/>
            <person name="Wright A.T."/>
            <person name="Boxma B."/>
            <person name="Van Alen T."/>
            <person name="Hackstein J.H."/>
            <person name="Baker S.E."/>
            <person name="Grigoriev I.V."/>
            <person name="O'Malley M.A."/>
        </authorList>
    </citation>
    <scope>NUCLEOTIDE SEQUENCE [LARGE SCALE GENOMIC DNA]</scope>
    <source>
        <strain evidence="6 7">G1</strain>
    </source>
</reference>
<dbReference type="OrthoDB" id="206700at2759"/>
<dbReference type="GO" id="GO:0005789">
    <property type="term" value="C:endoplasmic reticulum membrane"/>
    <property type="evidence" value="ECO:0007669"/>
    <property type="project" value="TreeGrafter"/>
</dbReference>
<keyword evidence="4" id="KW-0812">Transmembrane</keyword>
<dbReference type="PROSITE" id="PS50086">
    <property type="entry name" value="TBC_RABGAP"/>
    <property type="match status" value="1"/>
</dbReference>
<dbReference type="SMART" id="SM00164">
    <property type="entry name" value="TBC"/>
    <property type="match status" value="1"/>
</dbReference>
<comment type="caution">
    <text evidence="6">The sequence shown here is derived from an EMBL/GenBank/DDBJ whole genome shotgun (WGS) entry which is preliminary data.</text>
</comment>
<protein>
    <submittedName>
        <fullName evidence="6">RabGAP/TBC</fullName>
    </submittedName>
</protein>
<dbReference type="EMBL" id="MCOG01000002">
    <property type="protein sequence ID" value="ORY86624.1"/>
    <property type="molecule type" value="Genomic_DNA"/>
</dbReference>
<dbReference type="InterPro" id="IPR035969">
    <property type="entry name" value="Rab-GAP_TBC_sf"/>
</dbReference>
<dbReference type="Gene3D" id="1.10.8.1310">
    <property type="match status" value="2"/>
</dbReference>
<evidence type="ECO:0000256" key="1">
    <source>
        <dbReference type="ARBA" id="ARBA00022468"/>
    </source>
</evidence>